<evidence type="ECO:0000313" key="3">
    <source>
        <dbReference type="Proteomes" id="UP000677803"/>
    </source>
</evidence>
<name>A0A8S4AI14_9TELE</name>
<protein>
    <submittedName>
        <fullName evidence="2">(Atlantic silverside) hypothetical protein</fullName>
    </submittedName>
</protein>
<sequence>MLFREDVAEWDSPQTDEQTPAAPLFHVDPVIDPNKLRSPWQAGAGRGGGGACSCRCAVQTEREARARPRERTSEPGGMWQEFSRYEPRTCRK</sequence>
<accession>A0A8S4AI14</accession>
<comment type="caution">
    <text evidence="2">The sequence shown here is derived from an EMBL/GenBank/DDBJ whole genome shotgun (WGS) entry which is preliminary data.</text>
</comment>
<feature type="compositionally biased region" description="Basic and acidic residues" evidence="1">
    <location>
        <begin position="83"/>
        <end position="92"/>
    </location>
</feature>
<feature type="compositionally biased region" description="Basic and acidic residues" evidence="1">
    <location>
        <begin position="61"/>
        <end position="73"/>
    </location>
</feature>
<dbReference type="AlphaFoldDB" id="A0A8S4AI14"/>
<reference evidence="2" key="1">
    <citation type="submission" date="2021-05" db="EMBL/GenBank/DDBJ databases">
        <authorList>
            <person name="Tigano A."/>
        </authorList>
    </citation>
    <scope>NUCLEOTIDE SEQUENCE</scope>
</reference>
<evidence type="ECO:0000313" key="2">
    <source>
        <dbReference type="EMBL" id="CAG5854065.1"/>
    </source>
</evidence>
<feature type="region of interest" description="Disordered" evidence="1">
    <location>
        <begin position="1"/>
        <end position="30"/>
    </location>
</feature>
<proteinExistence type="predicted"/>
<gene>
    <name evidence="2" type="ORF">MMEN_LOCUS436</name>
</gene>
<dbReference type="Proteomes" id="UP000677803">
    <property type="component" value="Unassembled WGS sequence"/>
</dbReference>
<dbReference type="EMBL" id="CAJRST010000001">
    <property type="protein sequence ID" value="CAG5854065.1"/>
    <property type="molecule type" value="Genomic_DNA"/>
</dbReference>
<feature type="region of interest" description="Disordered" evidence="1">
    <location>
        <begin position="61"/>
        <end position="92"/>
    </location>
</feature>
<organism evidence="2 3">
    <name type="scientific">Menidia menidia</name>
    <name type="common">Atlantic silverside</name>
    <dbReference type="NCBI Taxonomy" id="238744"/>
    <lineage>
        <taxon>Eukaryota</taxon>
        <taxon>Metazoa</taxon>
        <taxon>Chordata</taxon>
        <taxon>Craniata</taxon>
        <taxon>Vertebrata</taxon>
        <taxon>Euteleostomi</taxon>
        <taxon>Actinopterygii</taxon>
        <taxon>Neopterygii</taxon>
        <taxon>Teleostei</taxon>
        <taxon>Neoteleostei</taxon>
        <taxon>Acanthomorphata</taxon>
        <taxon>Ovalentaria</taxon>
        <taxon>Atherinomorphae</taxon>
        <taxon>Atheriniformes</taxon>
        <taxon>Atherinopsidae</taxon>
        <taxon>Menidiinae</taxon>
        <taxon>Menidia</taxon>
    </lineage>
</organism>
<evidence type="ECO:0000256" key="1">
    <source>
        <dbReference type="SAM" id="MobiDB-lite"/>
    </source>
</evidence>
<keyword evidence="3" id="KW-1185">Reference proteome</keyword>